<dbReference type="RefSeq" id="WP_105140334.1">
    <property type="nucleotide sequence ID" value="NZ_JAFFHL010000002.1"/>
</dbReference>
<dbReference type="Pfam" id="PF14296">
    <property type="entry name" value="O-ag_pol_Wzy"/>
    <property type="match status" value="1"/>
</dbReference>
<dbReference type="Proteomes" id="UP000305785">
    <property type="component" value="Unassembled WGS sequence"/>
</dbReference>
<comment type="caution">
    <text evidence="1">The sequence shown here is derived from an EMBL/GenBank/DDBJ whole genome shotgun (WGS) entry which is preliminary data.</text>
</comment>
<protein>
    <submittedName>
        <fullName evidence="1">Oligosaccharide repeat unit polymerase</fullName>
    </submittedName>
</protein>
<gene>
    <name evidence="1" type="ORF">FAJ36_04280</name>
</gene>
<dbReference type="AlphaFoldDB" id="A0A4T2HEU3"/>
<dbReference type="EMBL" id="SSXN01000004">
    <property type="protein sequence ID" value="TII05971.1"/>
    <property type="molecule type" value="Genomic_DNA"/>
</dbReference>
<proteinExistence type="predicted"/>
<reference evidence="1 2" key="1">
    <citation type="submission" date="2019-04" db="EMBL/GenBank/DDBJ databases">
        <title>Genome analysis of Streptococcus suis strain WUSS330.</title>
        <authorList>
            <person name="Chen H."/>
            <person name="Gao X."/>
            <person name="Wu Z."/>
        </authorList>
    </citation>
    <scope>NUCLEOTIDE SEQUENCE [LARGE SCALE GENOMIC DNA]</scope>
    <source>
        <strain evidence="1 2">WUSS330</strain>
    </source>
</reference>
<accession>A0A4T2HEU3</accession>
<organism evidence="1 2">
    <name type="scientific">Streptococcus suis</name>
    <dbReference type="NCBI Taxonomy" id="1307"/>
    <lineage>
        <taxon>Bacteria</taxon>
        <taxon>Bacillati</taxon>
        <taxon>Bacillota</taxon>
        <taxon>Bacilli</taxon>
        <taxon>Lactobacillales</taxon>
        <taxon>Streptococcaceae</taxon>
        <taxon>Streptococcus</taxon>
    </lineage>
</organism>
<evidence type="ECO:0000313" key="1">
    <source>
        <dbReference type="EMBL" id="TII05971.1"/>
    </source>
</evidence>
<name>A0A4T2HEU3_STRSU</name>
<evidence type="ECO:0000313" key="2">
    <source>
        <dbReference type="Proteomes" id="UP000305785"/>
    </source>
</evidence>
<dbReference type="NCBIfam" id="TIGR04370">
    <property type="entry name" value="glyco_rpt_poly"/>
    <property type="match status" value="1"/>
</dbReference>
<dbReference type="InterPro" id="IPR029468">
    <property type="entry name" value="O-ag_pol_Wzy"/>
</dbReference>
<sequence>MYKNNQLILSFPKNEILLLVLAFIGIGLNSLMLIITSELRSKIMISLIFITISYLYIFYLLLKSYKTINFIFLFLLLTIPFSYGQHFIAIFRPDYLYLNQDFHILDGRISDASIISATYFIMIFLILLTFGYMRANTYLKNTKMVNSNTRREGKSIIIVVAMLFLLLSIFSAFKEVIAQYNLSQQYSYLFRRQLELQENYNEVLGVGLYDIYLSKWFIPSLYMFLLVLDKKRHRIIPYIILGVYCSIYFLTGSRFNLLKIFCVVFLIEFIWHRAIKLKHLKVVAIFLVPAIIILGVMSNLRGISSFSIEDIIYSAKKYMNSNPISATLWETGITFTSVSNVIDKVPAQIPFFYGKSYIGSILVCLPAPLRFGFTDNYVFTIGDTLSPLYYGVTNFGYGSSIYAEQFYNFGYFTFIIAILLGTVFGFLEKKLLEFRNNLLLSLFLVVVFTLGELLYSVRNDLYAIPRTVLVSVGFPILVIWIIKVLLVYNQKQNGYLRR</sequence>